<protein>
    <submittedName>
        <fullName evidence="1">Uncharacterized protein</fullName>
    </submittedName>
</protein>
<proteinExistence type="predicted"/>
<organism evidence="1">
    <name type="scientific">Opuntia streptacantha</name>
    <name type="common">Prickly pear cactus</name>
    <name type="synonym">Opuntia cardona</name>
    <dbReference type="NCBI Taxonomy" id="393608"/>
    <lineage>
        <taxon>Eukaryota</taxon>
        <taxon>Viridiplantae</taxon>
        <taxon>Streptophyta</taxon>
        <taxon>Embryophyta</taxon>
        <taxon>Tracheophyta</taxon>
        <taxon>Spermatophyta</taxon>
        <taxon>Magnoliopsida</taxon>
        <taxon>eudicotyledons</taxon>
        <taxon>Gunneridae</taxon>
        <taxon>Pentapetalae</taxon>
        <taxon>Caryophyllales</taxon>
        <taxon>Cactineae</taxon>
        <taxon>Cactaceae</taxon>
        <taxon>Opuntioideae</taxon>
        <taxon>Opuntia</taxon>
    </lineage>
</organism>
<evidence type="ECO:0000313" key="1">
    <source>
        <dbReference type="EMBL" id="MBA4614820.1"/>
    </source>
</evidence>
<dbReference type="AlphaFoldDB" id="A0A7C9CBI4"/>
<sequence length="136" mass="15727">MLAGQIEPTPVARQKFKWFNTYLLSSDKNGASRVSCFPARSSMLNLTRPKDLGIRTESLLSAAWSWKSSPSKPKLTGIGAVSWFWNRYEPFRLGRWPRKEAVWPMKRSLLRLIDETLVLKYEEWIRGKVGVDPILM</sequence>
<dbReference type="EMBL" id="GISG01004462">
    <property type="protein sequence ID" value="MBA4614820.1"/>
    <property type="molecule type" value="Transcribed_RNA"/>
</dbReference>
<reference evidence="1" key="1">
    <citation type="journal article" date="2013" name="J. Plant Res.">
        <title>Effect of fungi and light on seed germination of three Opuntia species from semiarid lands of central Mexico.</title>
        <authorList>
            <person name="Delgado-Sanchez P."/>
            <person name="Jimenez-Bremont J.F."/>
            <person name="Guerrero-Gonzalez Mde L."/>
            <person name="Flores J."/>
        </authorList>
    </citation>
    <scope>NUCLEOTIDE SEQUENCE</scope>
    <source>
        <tissue evidence="1">Cladode</tissue>
    </source>
</reference>
<name>A0A7C9CBI4_OPUST</name>
<reference evidence="1" key="2">
    <citation type="submission" date="2020-07" db="EMBL/GenBank/DDBJ databases">
        <authorList>
            <person name="Vera ALvarez R."/>
            <person name="Arias-Moreno D.M."/>
            <person name="Jimenez-Jacinto V."/>
            <person name="Jimenez-Bremont J.F."/>
            <person name="Swaminathan K."/>
            <person name="Moose S.P."/>
            <person name="Guerrero-Gonzalez M.L."/>
            <person name="Marino-Ramirez L."/>
            <person name="Landsman D."/>
            <person name="Rodriguez-Kessler M."/>
            <person name="Delgado-Sanchez P."/>
        </authorList>
    </citation>
    <scope>NUCLEOTIDE SEQUENCE</scope>
    <source>
        <tissue evidence="1">Cladode</tissue>
    </source>
</reference>
<accession>A0A7C9CBI4</accession>